<evidence type="ECO:0000256" key="4">
    <source>
        <dbReference type="ARBA" id="ARBA00022771"/>
    </source>
</evidence>
<dbReference type="CDD" id="cd01121">
    <property type="entry name" value="RadA_SMS_N"/>
    <property type="match status" value="1"/>
</dbReference>
<dbReference type="InterPro" id="IPR020568">
    <property type="entry name" value="Ribosomal_Su5_D2-typ_SF"/>
</dbReference>
<keyword evidence="6 13" id="KW-0862">Zinc</keyword>
<feature type="domain" description="RecA family profile 1" evidence="14">
    <location>
        <begin position="71"/>
        <end position="219"/>
    </location>
</feature>
<dbReference type="PROSITE" id="PS50162">
    <property type="entry name" value="RECA_2"/>
    <property type="match status" value="1"/>
</dbReference>
<dbReference type="Gene3D" id="3.30.230.10">
    <property type="match status" value="1"/>
</dbReference>
<dbReference type="GO" id="GO:0003684">
    <property type="term" value="F:damaged DNA binding"/>
    <property type="evidence" value="ECO:0007669"/>
    <property type="project" value="InterPro"/>
</dbReference>
<dbReference type="InterPro" id="IPR003593">
    <property type="entry name" value="AAA+_ATPase"/>
</dbReference>
<sequence>MAKQKLAYVCNECGEDFSKWQGQCSNCGNWNTLSEVRLGSGKRSTSSGGGYAGAAGQQAQILDLSAVELSETLRFSSGIGEFDRVLGGGMVPGSAILIGGHPGAGKSTLLLQTMCQLAQRMSALYVSGEESLQQIAMRAQRLSLPMQGLKMLAETSVERILEMATQLQPKLLVVDSIQVVHTELIDSAPGGVSQVRESAAILTRFAKQTGTVLMLVGHVTKDGTLAGPKVLEHMIDASLLLEGSHDSRFRTLRGIKNRFGAVNELGVFAMLEQGLKEIKNPSSIFLQRTEHAVPGSLVMVVWEGTRPLLVEIQALVDESHLSAPRRVAVGLEQNRLAMLLAVLHRHGGLHCGDQDVFVNVVGGVRVAETSADLALLLAIVSSFRDQPLPQDLVVFGEVGLSGEIRPVPSGQERIREAAKHGFKRAIVPAANVPKGGVDGMELVPVKFLNEALAAL</sequence>
<dbReference type="InterPro" id="IPR027417">
    <property type="entry name" value="P-loop_NTPase"/>
</dbReference>
<keyword evidence="3 11" id="KW-0227">DNA damage</keyword>
<feature type="binding site" evidence="11">
    <location>
        <begin position="100"/>
        <end position="107"/>
    </location>
    <ligand>
        <name>ATP</name>
        <dbReference type="ChEBI" id="CHEBI:30616"/>
    </ligand>
</feature>
<dbReference type="PANTHER" id="PTHR32472:SF10">
    <property type="entry name" value="DNA REPAIR PROTEIN RADA-LIKE PROTEIN"/>
    <property type="match status" value="1"/>
</dbReference>
<keyword evidence="4 13" id="KW-0863">Zinc-finger</keyword>
<keyword evidence="2 11" id="KW-0547">Nucleotide-binding</keyword>
<dbReference type="SMART" id="SM00382">
    <property type="entry name" value="AAA"/>
    <property type="match status" value="1"/>
</dbReference>
<evidence type="ECO:0000256" key="9">
    <source>
        <dbReference type="ARBA" id="ARBA00023125"/>
    </source>
</evidence>
<comment type="function">
    <text evidence="11">Plays a role in repairing double-strand DNA breaks, probably involving stabilizing or processing branched DNA or blocked replication forks.</text>
</comment>
<evidence type="ECO:0000256" key="2">
    <source>
        <dbReference type="ARBA" id="ARBA00022741"/>
    </source>
</evidence>
<evidence type="ECO:0000256" key="7">
    <source>
        <dbReference type="ARBA" id="ARBA00022840"/>
    </source>
</evidence>
<feature type="short sequence motif" description="RadA KNRFG motif" evidence="11">
    <location>
        <begin position="256"/>
        <end position="260"/>
    </location>
</feature>
<dbReference type="PANTHER" id="PTHR32472">
    <property type="entry name" value="DNA REPAIR PROTEIN RADA"/>
    <property type="match status" value="1"/>
</dbReference>
<keyword evidence="9 11" id="KW-0238">DNA-binding</keyword>
<organism evidence="15 16">
    <name type="scientific">Proteobacteria bacterium 228</name>
    <dbReference type="NCBI Taxonomy" id="2083153"/>
    <lineage>
        <taxon>Bacteria</taxon>
        <taxon>Pseudomonadati</taxon>
        <taxon>Pseudomonadota</taxon>
    </lineage>
</organism>
<comment type="similarity">
    <text evidence="11 13">Belongs to the RecA family. RadA subfamily.</text>
</comment>
<evidence type="ECO:0000259" key="14">
    <source>
        <dbReference type="PROSITE" id="PS50162"/>
    </source>
</evidence>
<dbReference type="HAMAP" id="MF_01498">
    <property type="entry name" value="RadA_bact"/>
    <property type="match status" value="1"/>
</dbReference>
<dbReference type="Pfam" id="PF13481">
    <property type="entry name" value="AAA_25"/>
    <property type="match status" value="1"/>
</dbReference>
<evidence type="ECO:0000256" key="12">
    <source>
        <dbReference type="NCBIfam" id="TIGR00416"/>
    </source>
</evidence>
<keyword evidence="8 11" id="KW-0346">Stress response</keyword>
<dbReference type="FunFam" id="3.40.50.300:FF:000050">
    <property type="entry name" value="DNA repair protein RadA"/>
    <property type="match status" value="1"/>
</dbReference>
<dbReference type="Gene3D" id="3.40.50.300">
    <property type="entry name" value="P-loop containing nucleotide triphosphate hydrolases"/>
    <property type="match status" value="1"/>
</dbReference>
<dbReference type="GO" id="GO:0005829">
    <property type="term" value="C:cytosol"/>
    <property type="evidence" value="ECO:0007669"/>
    <property type="project" value="TreeGrafter"/>
</dbReference>
<dbReference type="Pfam" id="PF13541">
    <property type="entry name" value="ChlI"/>
    <property type="match status" value="1"/>
</dbReference>
<dbReference type="GO" id="GO:0016787">
    <property type="term" value="F:hydrolase activity"/>
    <property type="evidence" value="ECO:0007669"/>
    <property type="project" value="UniProtKB-KW"/>
</dbReference>
<dbReference type="FunFam" id="3.30.230.10:FF:000011">
    <property type="entry name" value="DNA repair protein RadA"/>
    <property type="match status" value="1"/>
</dbReference>
<dbReference type="Proteomes" id="UP000238196">
    <property type="component" value="Unassembled WGS sequence"/>
</dbReference>
<dbReference type="SUPFAM" id="SSF52540">
    <property type="entry name" value="P-loop containing nucleoside triphosphate hydrolases"/>
    <property type="match status" value="1"/>
</dbReference>
<evidence type="ECO:0000256" key="11">
    <source>
        <dbReference type="HAMAP-Rule" id="MF_01498"/>
    </source>
</evidence>
<dbReference type="SUPFAM" id="SSF54211">
    <property type="entry name" value="Ribosomal protein S5 domain 2-like"/>
    <property type="match status" value="1"/>
</dbReference>
<reference evidence="15 16" key="1">
    <citation type="submission" date="2018-02" db="EMBL/GenBank/DDBJ databases">
        <title>novel marine gammaproteobacteria from coastal saline agro ecosystem.</title>
        <authorList>
            <person name="Krishnan R."/>
            <person name="Ramesh Kumar N."/>
        </authorList>
    </citation>
    <scope>NUCLEOTIDE SEQUENCE [LARGE SCALE GENOMIC DNA]</scope>
    <source>
        <strain evidence="15 16">228</strain>
    </source>
</reference>
<proteinExistence type="inferred from homology"/>
<dbReference type="GO" id="GO:0005524">
    <property type="term" value="F:ATP binding"/>
    <property type="evidence" value="ECO:0007669"/>
    <property type="project" value="UniProtKB-UniRule"/>
</dbReference>
<dbReference type="InterPro" id="IPR041166">
    <property type="entry name" value="Rubredoxin_2"/>
</dbReference>
<dbReference type="InterPro" id="IPR020588">
    <property type="entry name" value="RecA_ATP-bd"/>
</dbReference>
<evidence type="ECO:0000256" key="1">
    <source>
        <dbReference type="ARBA" id="ARBA00022723"/>
    </source>
</evidence>
<comment type="domain">
    <text evidence="11">The middle region has homology to RecA with ATPase motifs including the RadA KNRFG motif, while the C-terminus is homologous to Lon protease.</text>
</comment>
<dbReference type="PRINTS" id="PR01874">
    <property type="entry name" value="DNAREPAIRADA"/>
</dbReference>
<gene>
    <name evidence="11" type="primary">radA</name>
    <name evidence="15" type="ORF">C4K68_13095</name>
</gene>
<dbReference type="GO" id="GO:0140664">
    <property type="term" value="F:ATP-dependent DNA damage sensor activity"/>
    <property type="evidence" value="ECO:0007669"/>
    <property type="project" value="InterPro"/>
</dbReference>
<evidence type="ECO:0000256" key="6">
    <source>
        <dbReference type="ARBA" id="ARBA00022833"/>
    </source>
</evidence>
<evidence type="ECO:0000313" key="16">
    <source>
        <dbReference type="Proteomes" id="UP000238196"/>
    </source>
</evidence>
<evidence type="ECO:0000256" key="8">
    <source>
        <dbReference type="ARBA" id="ARBA00023016"/>
    </source>
</evidence>
<evidence type="ECO:0000256" key="13">
    <source>
        <dbReference type="RuleBase" id="RU003555"/>
    </source>
</evidence>
<protein>
    <recommendedName>
        <fullName evidence="11 12">DNA repair protein RadA</fullName>
    </recommendedName>
</protein>
<keyword evidence="7 11" id="KW-0067">ATP-binding</keyword>
<keyword evidence="1 11" id="KW-0479">Metal-binding</keyword>
<keyword evidence="10 11" id="KW-0234">DNA repair</keyword>
<evidence type="ECO:0000256" key="10">
    <source>
        <dbReference type="ARBA" id="ARBA00023204"/>
    </source>
</evidence>
<dbReference type="GO" id="GO:0000725">
    <property type="term" value="P:recombinational repair"/>
    <property type="evidence" value="ECO:0007669"/>
    <property type="project" value="UniProtKB-UniRule"/>
</dbReference>
<evidence type="ECO:0000313" key="15">
    <source>
        <dbReference type="EMBL" id="PPC76953.1"/>
    </source>
</evidence>
<dbReference type="InterPro" id="IPR014721">
    <property type="entry name" value="Ribsml_uS5_D2-typ_fold_subgr"/>
</dbReference>
<dbReference type="Pfam" id="PF18073">
    <property type="entry name" value="Zn_ribbon_LapB"/>
    <property type="match status" value="1"/>
</dbReference>
<evidence type="ECO:0000256" key="5">
    <source>
        <dbReference type="ARBA" id="ARBA00022801"/>
    </source>
</evidence>
<feature type="region of interest" description="Lon-protease-like" evidence="11">
    <location>
        <begin position="355"/>
        <end position="455"/>
    </location>
</feature>
<dbReference type="AlphaFoldDB" id="A0A2S5KQJ3"/>
<comment type="function">
    <text evidence="13">DNA-dependent ATPase involved in processing of recombination intermediates, plays a role in repairing DNA breaks. Stimulates the branch migration of RecA-mediated strand transfer reactions, allowing the 3' invading strand to extend heteroduplex DNA faster. Binds ssDNA in the presence of ADP but not other nucleotides, has ATPase activity that is stimulated by ssDNA and various branched DNA structures, but inhibited by SSB. Does not have RecA's homology-searching function.</text>
</comment>
<dbReference type="InterPro" id="IPR004504">
    <property type="entry name" value="DNA_repair_RadA"/>
</dbReference>
<name>A0A2S5KQJ3_9PROT</name>
<keyword evidence="5" id="KW-0378">Hydrolase</keyword>
<dbReference type="GO" id="GO:0008270">
    <property type="term" value="F:zinc ion binding"/>
    <property type="evidence" value="ECO:0007669"/>
    <property type="project" value="UniProtKB-KW"/>
</dbReference>
<accession>A0A2S5KQJ3</accession>
<dbReference type="EMBL" id="PRLP01000037">
    <property type="protein sequence ID" value="PPC76953.1"/>
    <property type="molecule type" value="Genomic_DNA"/>
</dbReference>
<dbReference type="NCBIfam" id="TIGR00416">
    <property type="entry name" value="sms"/>
    <property type="match status" value="1"/>
</dbReference>
<comment type="caution">
    <text evidence="15">The sequence shown here is derived from an EMBL/GenBank/DDBJ whole genome shotgun (WGS) entry which is preliminary data.</text>
</comment>
<dbReference type="OrthoDB" id="5287913at2"/>
<evidence type="ECO:0000256" key="3">
    <source>
        <dbReference type="ARBA" id="ARBA00022763"/>
    </source>
</evidence>